<keyword evidence="3" id="KW-1185">Reference proteome</keyword>
<feature type="compositionally biased region" description="Basic and acidic residues" evidence="1">
    <location>
        <begin position="150"/>
        <end position="164"/>
    </location>
</feature>
<sequence length="164" mass="18382">MSSDRNRAVSVFPTFTTYFIYTSSNTIAPHLTSVVKNSIKSLLFNKASFSAIQKLYPTISLSTITRYRKQYLGDVRISKGGRPNKISKSTKSYIARQLRTDRLDGSKGMQEHLRMEGVDISLSGIRKGLKKGALMPKGKSRQTLSAKTTRQNDMHGPKNTEIIH</sequence>
<dbReference type="AlphaFoldDB" id="A0A8H7V1T6"/>
<dbReference type="EMBL" id="JAEPRC010000260">
    <property type="protein sequence ID" value="KAG2202327.1"/>
    <property type="molecule type" value="Genomic_DNA"/>
</dbReference>
<feature type="region of interest" description="Disordered" evidence="1">
    <location>
        <begin position="131"/>
        <end position="164"/>
    </location>
</feature>
<evidence type="ECO:0000313" key="2">
    <source>
        <dbReference type="EMBL" id="KAG2202327.1"/>
    </source>
</evidence>
<accession>A0A8H7V1T6</accession>
<gene>
    <name evidence="2" type="ORF">INT46_010331</name>
</gene>
<evidence type="ECO:0000256" key="1">
    <source>
        <dbReference type="SAM" id="MobiDB-lite"/>
    </source>
</evidence>
<evidence type="ECO:0000313" key="3">
    <source>
        <dbReference type="Proteomes" id="UP000650833"/>
    </source>
</evidence>
<proteinExistence type="predicted"/>
<comment type="caution">
    <text evidence="2">The sequence shown here is derived from an EMBL/GenBank/DDBJ whole genome shotgun (WGS) entry which is preliminary data.</text>
</comment>
<reference evidence="2" key="1">
    <citation type="submission" date="2020-12" db="EMBL/GenBank/DDBJ databases">
        <title>Metabolic potential, ecology and presence of endohyphal bacteria is reflected in genomic diversity of Mucoromycotina.</title>
        <authorList>
            <person name="Muszewska A."/>
            <person name="Okrasinska A."/>
            <person name="Steczkiewicz K."/>
            <person name="Drgas O."/>
            <person name="Orlowska M."/>
            <person name="Perlinska-Lenart U."/>
            <person name="Aleksandrzak-Piekarczyk T."/>
            <person name="Szatraj K."/>
            <person name="Zielenkiewicz U."/>
            <person name="Pilsyk S."/>
            <person name="Malc E."/>
            <person name="Mieczkowski P."/>
            <person name="Kruszewska J.S."/>
            <person name="Biernat P."/>
            <person name="Pawlowska J."/>
        </authorList>
    </citation>
    <scope>NUCLEOTIDE SEQUENCE</scope>
    <source>
        <strain evidence="2">CBS 226.32</strain>
    </source>
</reference>
<dbReference type="OrthoDB" id="2209150at2759"/>
<protein>
    <submittedName>
        <fullName evidence="2">Uncharacterized protein</fullName>
    </submittedName>
</protein>
<name>A0A8H7V1T6_9FUNG</name>
<dbReference type="Proteomes" id="UP000650833">
    <property type="component" value="Unassembled WGS sequence"/>
</dbReference>
<organism evidence="2 3">
    <name type="scientific">Mucor plumbeus</name>
    <dbReference type="NCBI Taxonomy" id="97098"/>
    <lineage>
        <taxon>Eukaryota</taxon>
        <taxon>Fungi</taxon>
        <taxon>Fungi incertae sedis</taxon>
        <taxon>Mucoromycota</taxon>
        <taxon>Mucoromycotina</taxon>
        <taxon>Mucoromycetes</taxon>
        <taxon>Mucorales</taxon>
        <taxon>Mucorineae</taxon>
        <taxon>Mucoraceae</taxon>
        <taxon>Mucor</taxon>
    </lineage>
</organism>